<sequence length="194" mass="22394">MKSRFLYFATLVLLSLHSNAQNKNILLEQTINDIVTAFKEKDSNSINSFISKEIGVTIIVRYGILDNYITLNSIDFNNPTPSYLPYLEPFSNSKLNFTTLPDFSCDTENWSKKGLYCDTLLIPTLLSNTITNLKYELSNDEYQKELKRACTLEKNSYRVILIDENDEDLIFHLTYINKKWTLTVIDRVTSDCSS</sequence>
<dbReference type="AlphaFoldDB" id="A0A1K1P338"/>
<proteinExistence type="predicted"/>
<protein>
    <submittedName>
        <fullName evidence="2">Uncharacterized protein</fullName>
    </submittedName>
</protein>
<keyword evidence="1" id="KW-0732">Signal</keyword>
<feature type="signal peptide" evidence="1">
    <location>
        <begin position="1"/>
        <end position="20"/>
    </location>
</feature>
<gene>
    <name evidence="2" type="ORF">SAMN05660313_01566</name>
</gene>
<keyword evidence="3" id="KW-1185">Reference proteome</keyword>
<dbReference type="EMBL" id="FPIY01000002">
    <property type="protein sequence ID" value="SFW41883.1"/>
    <property type="molecule type" value="Genomic_DNA"/>
</dbReference>
<name>A0A1K1P338_9FLAO</name>
<organism evidence="2 3">
    <name type="scientific">Cellulophaga fucicola</name>
    <dbReference type="NCBI Taxonomy" id="76595"/>
    <lineage>
        <taxon>Bacteria</taxon>
        <taxon>Pseudomonadati</taxon>
        <taxon>Bacteroidota</taxon>
        <taxon>Flavobacteriia</taxon>
        <taxon>Flavobacteriales</taxon>
        <taxon>Flavobacteriaceae</taxon>
        <taxon>Cellulophaga</taxon>
    </lineage>
</organism>
<dbReference type="Proteomes" id="UP000183257">
    <property type="component" value="Unassembled WGS sequence"/>
</dbReference>
<dbReference type="OrthoDB" id="5347149at2"/>
<feature type="chain" id="PRO_5012114388" evidence="1">
    <location>
        <begin position="21"/>
        <end position="194"/>
    </location>
</feature>
<evidence type="ECO:0000256" key="1">
    <source>
        <dbReference type="SAM" id="SignalP"/>
    </source>
</evidence>
<evidence type="ECO:0000313" key="2">
    <source>
        <dbReference type="EMBL" id="SFW41883.1"/>
    </source>
</evidence>
<accession>A0A1K1P338</accession>
<evidence type="ECO:0000313" key="3">
    <source>
        <dbReference type="Proteomes" id="UP000183257"/>
    </source>
</evidence>
<reference evidence="3" key="1">
    <citation type="submission" date="2016-11" db="EMBL/GenBank/DDBJ databases">
        <authorList>
            <person name="Varghese N."/>
            <person name="Submissions S."/>
        </authorList>
    </citation>
    <scope>NUCLEOTIDE SEQUENCE [LARGE SCALE GENOMIC DNA]</scope>
    <source>
        <strain evidence="3">DSM 24786</strain>
    </source>
</reference>
<dbReference type="RefSeq" id="WP_072303227.1">
    <property type="nucleotide sequence ID" value="NZ_FPIY01000002.1"/>
</dbReference>